<feature type="domain" description="TGS" evidence="10">
    <location>
        <begin position="420"/>
        <end position="485"/>
    </location>
</feature>
<evidence type="ECO:0000256" key="4">
    <source>
        <dbReference type="ARBA" id="ARBA00032407"/>
    </source>
</evidence>
<comment type="caution">
    <text evidence="11">The sequence shown here is derived from an EMBL/GenBank/DDBJ whole genome shotgun (WGS) entry which is preliminary data.</text>
</comment>
<dbReference type="GO" id="GO:0005886">
    <property type="term" value="C:plasma membrane"/>
    <property type="evidence" value="ECO:0007669"/>
    <property type="project" value="TreeGrafter"/>
</dbReference>
<dbReference type="EMBL" id="ARYI01000001">
    <property type="protein sequence ID" value="KCZ96189.1"/>
    <property type="molecule type" value="Genomic_DNA"/>
</dbReference>
<dbReference type="CDD" id="cd04876">
    <property type="entry name" value="ACT_RelA-SpoT"/>
    <property type="match status" value="1"/>
</dbReference>
<evidence type="ECO:0000256" key="2">
    <source>
        <dbReference type="ARBA" id="ARBA00014315"/>
    </source>
</evidence>
<proteinExistence type="inferred from homology"/>
<dbReference type="OrthoDB" id="9805041at2"/>
<dbReference type="Pfam" id="PF04607">
    <property type="entry name" value="RelA_SpoT"/>
    <property type="match status" value="1"/>
</dbReference>
<dbReference type="AlphaFoldDB" id="A0A059G0K6"/>
<dbReference type="CDD" id="cd00077">
    <property type="entry name" value="HDc"/>
    <property type="match status" value="1"/>
</dbReference>
<dbReference type="PROSITE" id="PS51831">
    <property type="entry name" value="HD"/>
    <property type="match status" value="1"/>
</dbReference>
<dbReference type="Pfam" id="PF13291">
    <property type="entry name" value="ACT_4"/>
    <property type="match status" value="1"/>
</dbReference>
<dbReference type="InterPro" id="IPR004811">
    <property type="entry name" value="RelA/Spo_fam"/>
</dbReference>
<dbReference type="Pfam" id="PF02824">
    <property type="entry name" value="TGS"/>
    <property type="match status" value="1"/>
</dbReference>
<evidence type="ECO:0000256" key="7">
    <source>
        <dbReference type="SAM" id="MobiDB-lite"/>
    </source>
</evidence>
<gene>
    <name evidence="11" type="ORF">HHI_00880</name>
</gene>
<dbReference type="InterPro" id="IPR012676">
    <property type="entry name" value="TGS-like"/>
</dbReference>
<name>A0A059G0K6_9PROT</name>
<dbReference type="InterPro" id="IPR004095">
    <property type="entry name" value="TGS"/>
</dbReference>
<dbReference type="RefSeq" id="WP_011645900.1">
    <property type="nucleotide sequence ID" value="NZ_ARYI01000001.1"/>
</dbReference>
<dbReference type="Gene3D" id="1.10.3210.10">
    <property type="entry name" value="Hypothetical protein af1432"/>
    <property type="match status" value="1"/>
</dbReference>
<dbReference type="CDD" id="cd05399">
    <property type="entry name" value="NT_Rel-Spo_like"/>
    <property type="match status" value="1"/>
</dbReference>
<dbReference type="SUPFAM" id="SSF55021">
    <property type="entry name" value="ACT-like"/>
    <property type="match status" value="1"/>
</dbReference>
<dbReference type="NCBIfam" id="TIGR00691">
    <property type="entry name" value="spoT_relA"/>
    <property type="match status" value="1"/>
</dbReference>
<dbReference type="InterPro" id="IPR045600">
    <property type="entry name" value="RelA/SpoT_AH_RIS"/>
</dbReference>
<accession>A0A059G0K6</accession>
<evidence type="ECO:0000256" key="5">
    <source>
        <dbReference type="ARBA" id="ARBA00048244"/>
    </source>
</evidence>
<dbReference type="InterPro" id="IPR043519">
    <property type="entry name" value="NT_sf"/>
</dbReference>
<evidence type="ECO:0000256" key="1">
    <source>
        <dbReference type="ARBA" id="ARBA00013251"/>
    </source>
</evidence>
<dbReference type="Gene3D" id="3.30.70.260">
    <property type="match status" value="1"/>
</dbReference>
<evidence type="ECO:0000256" key="6">
    <source>
        <dbReference type="RuleBase" id="RU003847"/>
    </source>
</evidence>
<evidence type="ECO:0000256" key="3">
    <source>
        <dbReference type="ARBA" id="ARBA00029754"/>
    </source>
</evidence>
<dbReference type="SMART" id="SM00954">
    <property type="entry name" value="RelA_SpoT"/>
    <property type="match status" value="1"/>
</dbReference>
<dbReference type="SUPFAM" id="SSF81271">
    <property type="entry name" value="TGS-like"/>
    <property type="match status" value="1"/>
</dbReference>
<evidence type="ECO:0000259" key="9">
    <source>
        <dbReference type="PROSITE" id="PS51831"/>
    </source>
</evidence>
<dbReference type="Pfam" id="PF19296">
    <property type="entry name" value="RelA_AH_RIS"/>
    <property type="match status" value="2"/>
</dbReference>
<dbReference type="PROSITE" id="PS51880">
    <property type="entry name" value="TGS"/>
    <property type="match status" value="1"/>
</dbReference>
<dbReference type="GO" id="GO:0015969">
    <property type="term" value="P:guanosine tetraphosphate metabolic process"/>
    <property type="evidence" value="ECO:0007669"/>
    <property type="project" value="InterPro"/>
</dbReference>
<comment type="similarity">
    <text evidence="6">Belongs to the relA/spoT family.</text>
</comment>
<dbReference type="InterPro" id="IPR007685">
    <property type="entry name" value="RelA_SpoT"/>
</dbReference>
<dbReference type="EC" id="2.7.6.5" evidence="1"/>
<dbReference type="SUPFAM" id="SSF109604">
    <property type="entry name" value="HD-domain/PDEase-like"/>
    <property type="match status" value="1"/>
</dbReference>
<dbReference type="PROSITE" id="PS51671">
    <property type="entry name" value="ACT"/>
    <property type="match status" value="1"/>
</dbReference>
<dbReference type="CDD" id="cd01668">
    <property type="entry name" value="TGS_RSH"/>
    <property type="match status" value="1"/>
</dbReference>
<dbReference type="Gene3D" id="3.30.460.10">
    <property type="entry name" value="Beta Polymerase, domain 2"/>
    <property type="match status" value="1"/>
</dbReference>
<evidence type="ECO:0000313" key="12">
    <source>
        <dbReference type="Proteomes" id="UP000025061"/>
    </source>
</evidence>
<dbReference type="InterPro" id="IPR002912">
    <property type="entry name" value="ACT_dom"/>
</dbReference>
<feature type="region of interest" description="Disordered" evidence="7">
    <location>
        <begin position="1"/>
        <end position="28"/>
    </location>
</feature>
<dbReference type="InterPro" id="IPR045865">
    <property type="entry name" value="ACT-like_dom_sf"/>
</dbReference>
<dbReference type="SMART" id="SM00471">
    <property type="entry name" value="HDc"/>
    <property type="match status" value="1"/>
</dbReference>
<dbReference type="InterPro" id="IPR006674">
    <property type="entry name" value="HD_domain"/>
</dbReference>
<feature type="domain" description="ACT" evidence="8">
    <location>
        <begin position="676"/>
        <end position="750"/>
    </location>
</feature>
<dbReference type="GO" id="GO:0008893">
    <property type="term" value="F:guanosine-3',5'-bis(diphosphate) 3'-diphosphatase activity"/>
    <property type="evidence" value="ECO:0007669"/>
    <property type="project" value="TreeGrafter"/>
</dbReference>
<dbReference type="GO" id="GO:0008728">
    <property type="term" value="F:GTP diphosphokinase activity"/>
    <property type="evidence" value="ECO:0007669"/>
    <property type="project" value="UniProtKB-EC"/>
</dbReference>
<dbReference type="PANTHER" id="PTHR21262">
    <property type="entry name" value="GUANOSINE-3',5'-BIS DIPHOSPHATE 3'-PYROPHOSPHOHYDROLASE"/>
    <property type="match status" value="1"/>
</dbReference>
<keyword evidence="12" id="KW-1185">Reference proteome</keyword>
<reference evidence="11 12" key="1">
    <citation type="submission" date="2013-04" db="EMBL/GenBank/DDBJ databases">
        <title>Hyphomonas hirschiana VP5 Genome Sequencing.</title>
        <authorList>
            <person name="Lai Q."/>
            <person name="Shao Z."/>
        </authorList>
    </citation>
    <scope>NUCLEOTIDE SEQUENCE [LARGE SCALE GENOMIC DNA]</scope>
    <source>
        <strain evidence="11 12">VP5</strain>
    </source>
</reference>
<dbReference type="Proteomes" id="UP000025061">
    <property type="component" value="Unassembled WGS sequence"/>
</dbReference>
<evidence type="ECO:0000259" key="10">
    <source>
        <dbReference type="PROSITE" id="PS51880"/>
    </source>
</evidence>
<feature type="domain" description="HD" evidence="9">
    <location>
        <begin position="77"/>
        <end position="176"/>
    </location>
</feature>
<dbReference type="Gene3D" id="3.10.20.30">
    <property type="match status" value="1"/>
</dbReference>
<dbReference type="Pfam" id="PF13328">
    <property type="entry name" value="HD_4"/>
    <property type="match status" value="1"/>
</dbReference>
<dbReference type="PATRIC" id="fig|1280951.3.peg.176"/>
<comment type="function">
    <text evidence="6">In eubacteria ppGpp (guanosine 3'-diphosphate 5'-diphosphate) is a mediator of the stringent response that coordinates a variety of cellular activities in response to changes in nutritional abundance.</text>
</comment>
<organism evidence="11 12">
    <name type="scientific">Hyphomonas hirschiana VP5</name>
    <dbReference type="NCBI Taxonomy" id="1280951"/>
    <lineage>
        <taxon>Bacteria</taxon>
        <taxon>Pseudomonadati</taxon>
        <taxon>Pseudomonadota</taxon>
        <taxon>Alphaproteobacteria</taxon>
        <taxon>Hyphomonadales</taxon>
        <taxon>Hyphomonadaceae</taxon>
        <taxon>Hyphomonas</taxon>
    </lineage>
</organism>
<comment type="catalytic activity">
    <reaction evidence="5">
        <text>GTP + ATP = guanosine 3'-diphosphate 5'-triphosphate + AMP</text>
        <dbReference type="Rhea" id="RHEA:22088"/>
        <dbReference type="ChEBI" id="CHEBI:30616"/>
        <dbReference type="ChEBI" id="CHEBI:37565"/>
        <dbReference type="ChEBI" id="CHEBI:142410"/>
        <dbReference type="ChEBI" id="CHEBI:456215"/>
        <dbReference type="EC" id="2.7.6.5"/>
    </reaction>
</comment>
<sequence length="755" mass="84564">MDGSALSGPEKGAGTGAGKPAPASDAAPELPHFLSREELIAKVRAYHPRVRSELLGLAYDFAKKHHGEQSRDSGEAYYSHPVQVASLLAEIKLDEVTIVAGLLHDVVEDTEIDIGDIEVRFGPQVAELVDGVTKLDKLEFTSKEAAQAENFQKFILAMTGDLRVLLVKLADRMHNMETLHFRKKLESRQRTARETMDIYAPLARRIGLYDMAARMDDLAFKELNPEARRAIIYRLEELERENKDDLGRIRADLTRILNEAGVRCRIKGRRKQPYSLWRKLERKSISFRDVADLFAFRIIVTDVADCYQALGVLHTHWACIPERFRDFISVPKPNGYASLHTTVRASGNRRVELQIRTETMDLTAEYGVAAHWGYKNRSYGFDVDSARAAGLDPEANLNAFAELLRDGAEPGEFLEHAKLEMYREHVFTFTPKGKLIILPAGAMPLDFAYAVHSAVGDTTIGARINGEEKSLRRPLKNGDVVDIIRGKTADPIRGWEMLTHTGRAKSALRRLEREREIAEFRRLGEGLINQALRRAGADPVDVMLMDVAKKFGFKTVDEMREAVGRGRFKTSVVIQTVFPGYQPERTDDIAKTPIDSDHVPLFVEGLTLTPGVTLHLSTCCHPLPGDRIIGVQVPDKGLMVHVSSCPRLAEYDDRPELWHDLKWTELARTDAVAVTRIRINASNQRGVLAKLCAAVAESNGNIIGISTASRHPDFIELMMDIEVEDLKRMTQILAALRSLAVVDRAIRDQEGQYDQ</sequence>
<dbReference type="PANTHER" id="PTHR21262:SF36">
    <property type="entry name" value="BIFUNCTIONAL (P)PPGPP SYNTHASE_HYDROLASE SPOT"/>
    <property type="match status" value="1"/>
</dbReference>
<dbReference type="InterPro" id="IPR003607">
    <property type="entry name" value="HD/PDEase_dom"/>
</dbReference>
<protein>
    <recommendedName>
        <fullName evidence="2">GTP pyrophosphokinase rsh</fullName>
        <ecNumber evidence="1">2.7.6.5</ecNumber>
    </recommendedName>
    <alternativeName>
        <fullName evidence="4">(p)ppGpp synthase</fullName>
    </alternativeName>
    <alternativeName>
        <fullName evidence="3">ATP:GTP 3'-pyrophosphotransferase</fullName>
    </alternativeName>
</protein>
<dbReference type="SUPFAM" id="SSF81301">
    <property type="entry name" value="Nucleotidyltransferase"/>
    <property type="match status" value="1"/>
</dbReference>
<dbReference type="FunFam" id="1.10.3210.10:FF:000001">
    <property type="entry name" value="GTP pyrophosphokinase RelA"/>
    <property type="match status" value="1"/>
</dbReference>
<evidence type="ECO:0000313" key="11">
    <source>
        <dbReference type="EMBL" id="KCZ96189.1"/>
    </source>
</evidence>
<evidence type="ECO:0000259" key="8">
    <source>
        <dbReference type="PROSITE" id="PS51671"/>
    </source>
</evidence>
<dbReference type="GO" id="GO:0042594">
    <property type="term" value="P:response to starvation"/>
    <property type="evidence" value="ECO:0007669"/>
    <property type="project" value="TreeGrafter"/>
</dbReference>
<dbReference type="InterPro" id="IPR033655">
    <property type="entry name" value="TGS_RelA/SpoT"/>
</dbReference>
<dbReference type="FunFam" id="3.10.20.30:FF:000002">
    <property type="entry name" value="GTP pyrophosphokinase (RelA/SpoT)"/>
    <property type="match status" value="1"/>
</dbReference>
<dbReference type="InterPro" id="IPR012675">
    <property type="entry name" value="Beta-grasp_dom_sf"/>
</dbReference>